<evidence type="ECO:0000313" key="3">
    <source>
        <dbReference type="Proteomes" id="UP000198942"/>
    </source>
</evidence>
<dbReference type="GO" id="GO:0004553">
    <property type="term" value="F:hydrolase activity, hydrolyzing O-glycosyl compounds"/>
    <property type="evidence" value="ECO:0007669"/>
    <property type="project" value="UniProtKB-ARBA"/>
</dbReference>
<dbReference type="STRING" id="551995.SAMN05192574_1081"/>
<proteinExistence type="predicted"/>
<evidence type="ECO:0000256" key="1">
    <source>
        <dbReference type="SAM" id="SignalP"/>
    </source>
</evidence>
<accession>A0A1H8PH38</accession>
<dbReference type="GO" id="GO:0005975">
    <property type="term" value="P:carbohydrate metabolic process"/>
    <property type="evidence" value="ECO:0007669"/>
    <property type="project" value="UniProtKB-ARBA"/>
</dbReference>
<gene>
    <name evidence="2" type="ORF">SAMN05192574_1081</name>
</gene>
<dbReference type="Gene3D" id="2.60.120.200">
    <property type="match status" value="1"/>
</dbReference>
<protein>
    <recommendedName>
        <fullName evidence="4">DUF1349 domain-containing protein</fullName>
    </recommendedName>
</protein>
<dbReference type="AlphaFoldDB" id="A0A1H8PH38"/>
<dbReference type="EMBL" id="FOCL01000008">
    <property type="protein sequence ID" value="SEO41091.1"/>
    <property type="molecule type" value="Genomic_DNA"/>
</dbReference>
<keyword evidence="3" id="KW-1185">Reference proteome</keyword>
<dbReference type="Proteomes" id="UP000198942">
    <property type="component" value="Unassembled WGS sequence"/>
</dbReference>
<dbReference type="PIRSF" id="PIRSF022704">
    <property type="entry name" value="UCP022704"/>
    <property type="match status" value="1"/>
</dbReference>
<dbReference type="SUPFAM" id="SSF49899">
    <property type="entry name" value="Concanavalin A-like lectins/glucanases"/>
    <property type="match status" value="1"/>
</dbReference>
<name>A0A1H8PH38_9SPHI</name>
<evidence type="ECO:0000313" key="2">
    <source>
        <dbReference type="EMBL" id="SEO41091.1"/>
    </source>
</evidence>
<feature type="chain" id="PRO_5011669009" description="DUF1349 domain-containing protein" evidence="1">
    <location>
        <begin position="29"/>
        <end position="213"/>
    </location>
</feature>
<dbReference type="InterPro" id="IPR009784">
    <property type="entry name" value="DUF1349"/>
</dbReference>
<dbReference type="PANTHER" id="PTHR35332:SF2">
    <property type="entry name" value="REGULATION OF ENOLASE PROTEIN 1"/>
    <property type="match status" value="1"/>
</dbReference>
<dbReference type="Pfam" id="PF07081">
    <property type="entry name" value="DUF1349"/>
    <property type="match status" value="1"/>
</dbReference>
<organism evidence="2 3">
    <name type="scientific">Mucilaginibacter gossypiicola</name>
    <dbReference type="NCBI Taxonomy" id="551995"/>
    <lineage>
        <taxon>Bacteria</taxon>
        <taxon>Pseudomonadati</taxon>
        <taxon>Bacteroidota</taxon>
        <taxon>Sphingobacteriia</taxon>
        <taxon>Sphingobacteriales</taxon>
        <taxon>Sphingobacteriaceae</taxon>
        <taxon>Mucilaginibacter</taxon>
    </lineage>
</organism>
<reference evidence="3" key="1">
    <citation type="submission" date="2016-10" db="EMBL/GenBank/DDBJ databases">
        <authorList>
            <person name="Varghese N."/>
            <person name="Submissions S."/>
        </authorList>
    </citation>
    <scope>NUCLEOTIDE SEQUENCE [LARGE SCALE GENOMIC DNA]</scope>
    <source>
        <strain evidence="3">Gh-48</strain>
    </source>
</reference>
<feature type="signal peptide" evidence="1">
    <location>
        <begin position="1"/>
        <end position="28"/>
    </location>
</feature>
<dbReference type="PANTHER" id="PTHR35332">
    <property type="entry name" value="REGULATION OF ENOLASE PROTEIN 1"/>
    <property type="match status" value="1"/>
</dbReference>
<dbReference type="InterPro" id="IPR013320">
    <property type="entry name" value="ConA-like_dom_sf"/>
</dbReference>
<keyword evidence="1" id="KW-0732">Signal</keyword>
<dbReference type="InterPro" id="IPR015987">
    <property type="entry name" value="UCP022704"/>
</dbReference>
<evidence type="ECO:0008006" key="4">
    <source>
        <dbReference type="Google" id="ProtNLM"/>
    </source>
</evidence>
<sequence>MCFYHKFTAMKKLTFLTLFALLSKFGLAQNLNSMQWYSKPQKSSIEGSTLHMTVDPATDYWRVTHYGFIRDNGPFYFTEQEGDFEASVKITGAYKELFHQAGLMVRIDNKNWIKTGIEYVDGVQNVSAVVTREVSDWSVVPRHDSPKSVWLKLLRKGDFVEIKYSFDGEKYDMLRLAYFPPNVKAMIGMVAAAPGKQSFYVKFEDFKVEKATK</sequence>